<dbReference type="Gene3D" id="3.40.50.300">
    <property type="entry name" value="P-loop containing nucleotide triphosphate hydrolases"/>
    <property type="match status" value="2"/>
</dbReference>
<evidence type="ECO:0000256" key="9">
    <source>
        <dbReference type="ARBA" id="ARBA00023136"/>
    </source>
</evidence>
<dbReference type="PANTHER" id="PTHR43553">
    <property type="entry name" value="HEAVY METAL TRANSPORTER"/>
    <property type="match status" value="1"/>
</dbReference>
<evidence type="ECO:0000256" key="5">
    <source>
        <dbReference type="ARBA" id="ARBA00022737"/>
    </source>
</evidence>
<keyword evidence="4" id="KW-1003">Cell membrane</keyword>
<proteinExistence type="inferred from homology"/>
<dbReference type="Pfam" id="PF00005">
    <property type="entry name" value="ABC_tran"/>
    <property type="match status" value="2"/>
</dbReference>
<evidence type="ECO:0000313" key="14">
    <source>
        <dbReference type="Proteomes" id="UP001072034"/>
    </source>
</evidence>
<dbReference type="InterPro" id="IPR003593">
    <property type="entry name" value="AAA+_ATPase"/>
</dbReference>
<evidence type="ECO:0000256" key="10">
    <source>
        <dbReference type="ARBA" id="ARBA00025157"/>
    </source>
</evidence>
<feature type="region of interest" description="Disordered" evidence="11">
    <location>
        <begin position="274"/>
        <end position="303"/>
    </location>
</feature>
<keyword evidence="6" id="KW-0547">Nucleotide-binding</keyword>
<dbReference type="InterPro" id="IPR050095">
    <property type="entry name" value="ECF_ABC_transporter_ATP-bd"/>
</dbReference>
<dbReference type="EMBL" id="JAPTMY010000019">
    <property type="protein sequence ID" value="MCZ0858254.1"/>
    <property type="molecule type" value="Genomic_DNA"/>
</dbReference>
<dbReference type="PANTHER" id="PTHR43553:SF23">
    <property type="entry name" value="ABC TRANSPORTER ATP-BINDING COMPONENT"/>
    <property type="match status" value="1"/>
</dbReference>
<comment type="caution">
    <text evidence="13">The sequence shown here is derived from an EMBL/GenBank/DDBJ whole genome shotgun (WGS) entry which is preliminary data.</text>
</comment>
<comment type="function">
    <text evidence="10">Probably part of an ABC transporter complex. Responsible for energy coupling to the transport system.</text>
</comment>
<keyword evidence="5" id="KW-0677">Repeat</keyword>
<dbReference type="Proteomes" id="UP001072034">
    <property type="component" value="Unassembled WGS sequence"/>
</dbReference>
<evidence type="ECO:0000313" key="13">
    <source>
        <dbReference type="EMBL" id="MCZ0858254.1"/>
    </source>
</evidence>
<dbReference type="CDD" id="cd03225">
    <property type="entry name" value="ABC_cobalt_CbiO_domain1"/>
    <property type="match status" value="1"/>
</dbReference>
<evidence type="ECO:0000256" key="7">
    <source>
        <dbReference type="ARBA" id="ARBA00022840"/>
    </source>
</evidence>
<evidence type="ECO:0000256" key="2">
    <source>
        <dbReference type="ARBA" id="ARBA00005417"/>
    </source>
</evidence>
<comment type="similarity">
    <text evidence="2">Belongs to the ABC transporter superfamily.</text>
</comment>
<feature type="domain" description="ABC transporter" evidence="12">
    <location>
        <begin position="15"/>
        <end position="262"/>
    </location>
</feature>
<evidence type="ECO:0000256" key="1">
    <source>
        <dbReference type="ARBA" id="ARBA00004202"/>
    </source>
</evidence>
<dbReference type="SUPFAM" id="SSF52540">
    <property type="entry name" value="P-loop containing nucleoside triphosphate hydrolases"/>
    <property type="match status" value="2"/>
</dbReference>
<dbReference type="InterPro" id="IPR027417">
    <property type="entry name" value="P-loop_NTPase"/>
</dbReference>
<dbReference type="SMART" id="SM00382">
    <property type="entry name" value="AAA"/>
    <property type="match status" value="2"/>
</dbReference>
<dbReference type="GO" id="GO:0005524">
    <property type="term" value="F:ATP binding"/>
    <property type="evidence" value="ECO:0007669"/>
    <property type="project" value="UniProtKB-KW"/>
</dbReference>
<protein>
    <submittedName>
        <fullName evidence="13">ABC transporter ATP-binding protein</fullName>
    </submittedName>
</protein>
<evidence type="ECO:0000256" key="3">
    <source>
        <dbReference type="ARBA" id="ARBA00022448"/>
    </source>
</evidence>
<evidence type="ECO:0000256" key="4">
    <source>
        <dbReference type="ARBA" id="ARBA00022475"/>
    </source>
</evidence>
<dbReference type="PROSITE" id="PS50893">
    <property type="entry name" value="ABC_TRANSPORTER_2"/>
    <property type="match status" value="2"/>
</dbReference>
<accession>A0ABT4I925</accession>
<dbReference type="RefSeq" id="WP_268917679.1">
    <property type="nucleotide sequence ID" value="NZ_JAPTMY010000019.1"/>
</dbReference>
<evidence type="ECO:0000256" key="8">
    <source>
        <dbReference type="ARBA" id="ARBA00022967"/>
    </source>
</evidence>
<organism evidence="13 14">
    <name type="scientific">Actinomyces israelii</name>
    <dbReference type="NCBI Taxonomy" id="1659"/>
    <lineage>
        <taxon>Bacteria</taxon>
        <taxon>Bacillati</taxon>
        <taxon>Actinomycetota</taxon>
        <taxon>Actinomycetes</taxon>
        <taxon>Actinomycetales</taxon>
        <taxon>Actinomycetaceae</taxon>
        <taxon>Actinomyces</taxon>
    </lineage>
</organism>
<reference evidence="13" key="1">
    <citation type="submission" date="2022-10" db="EMBL/GenBank/DDBJ databases">
        <title>Genome sequence of Actinomyces israelii ATCC 10048.</title>
        <authorList>
            <person name="Watt R.M."/>
            <person name="Tong W.M."/>
        </authorList>
    </citation>
    <scope>NUCLEOTIDE SEQUENCE</scope>
    <source>
        <strain evidence="13">ATCC 10048</strain>
    </source>
</reference>
<keyword evidence="8" id="KW-1278">Translocase</keyword>
<keyword evidence="3" id="KW-0813">Transport</keyword>
<sequence length="510" mass="54635">MTDAPDTTDAPTDMIGIDHVSFSYGSEDAAESLRSMVLGLEDVSLRVSPGECVLLCGPSGCGKSTLLRLINGLVPNFHPGALTGDVMVAGINAPASPLDVTGRRVATVFQNPRTQFFTSEVRSELAFGPENFGMAPDTIRARLAVSARRTGIDDLLDAGLFRLSGGQKQLVACACAMVVEPRVHLFDEPTSNLSTESVDLLRSVLSDLHASGATMVIAEHRLSYLRGIVDRVILLDGGGIVREMPAERLWAMSEQERTGLGLRSLRPVTPMRPSVVLHDAGTGGGEEGPGTSTSDEPAGALSSQGGLELENLRFSYGSHRVLDIPRLRLPRGRVTALVGPNGAGKSTLTRVLVGLERAKGAIRLDGRVLRAKERTRLGYVVMQDVHRQLFAAEVREELALGVPADKLDEDRIERILADHGLAEVAGRHPMSLSGGQKQRLVIAAAQMVDKEVYVFDEPSSGLDYRHLRSTARTIRDLAGSGKVVVVVTHDEELLDACADSVVQMRPLAPA</sequence>
<evidence type="ECO:0000256" key="6">
    <source>
        <dbReference type="ARBA" id="ARBA00022741"/>
    </source>
</evidence>
<evidence type="ECO:0000259" key="12">
    <source>
        <dbReference type="PROSITE" id="PS50893"/>
    </source>
</evidence>
<dbReference type="InterPro" id="IPR015856">
    <property type="entry name" value="ABC_transpr_CbiO/EcfA_su"/>
</dbReference>
<comment type="subcellular location">
    <subcellularLocation>
        <location evidence="1">Cell membrane</location>
        <topology evidence="1">Peripheral membrane protein</topology>
    </subcellularLocation>
</comment>
<evidence type="ECO:0000256" key="11">
    <source>
        <dbReference type="SAM" id="MobiDB-lite"/>
    </source>
</evidence>
<name>A0ABT4I925_9ACTO</name>
<gene>
    <name evidence="13" type="ORF">OHJ16_09400</name>
</gene>
<dbReference type="InterPro" id="IPR003439">
    <property type="entry name" value="ABC_transporter-like_ATP-bd"/>
</dbReference>
<keyword evidence="7 13" id="KW-0067">ATP-binding</keyword>
<keyword evidence="14" id="KW-1185">Reference proteome</keyword>
<keyword evidence="9" id="KW-0472">Membrane</keyword>
<feature type="domain" description="ABC transporter" evidence="12">
    <location>
        <begin position="307"/>
        <end position="506"/>
    </location>
</feature>